<dbReference type="Proteomes" id="UP000248889">
    <property type="component" value="Unassembled WGS sequence"/>
</dbReference>
<proteinExistence type="predicted"/>
<name>A0A2X0J5F5_9ACTN</name>
<dbReference type="EMBL" id="QKYN01000040">
    <property type="protein sequence ID" value="RAG85506.1"/>
    <property type="molecule type" value="Genomic_DNA"/>
</dbReference>
<keyword evidence="3" id="KW-1185">Reference proteome</keyword>
<dbReference type="AlphaFoldDB" id="A0A2X0J5F5"/>
<evidence type="ECO:0000256" key="1">
    <source>
        <dbReference type="SAM" id="MobiDB-lite"/>
    </source>
</evidence>
<sequence length="134" mass="14323">MRPRVTRPHPYAFDRGSGDTGWGTTPALTTFPAPAQPGVRKASPSALAFGNVTSVQTSAAQTVTITNRHRPGLDRLDHDRRSVHTEQDGVNYTTLVPSRGYTFNPVTGNTASATFTANAGWPAGQLSELQVFQG</sequence>
<feature type="region of interest" description="Disordered" evidence="1">
    <location>
        <begin position="1"/>
        <end position="24"/>
    </location>
</feature>
<accession>A0A2X0J5F5</accession>
<evidence type="ECO:0000313" key="3">
    <source>
        <dbReference type="Proteomes" id="UP000248889"/>
    </source>
</evidence>
<evidence type="ECO:0000313" key="2">
    <source>
        <dbReference type="EMBL" id="RAG85506.1"/>
    </source>
</evidence>
<gene>
    <name evidence="2" type="ORF">DN069_11260</name>
</gene>
<comment type="caution">
    <text evidence="2">The sequence shown here is derived from an EMBL/GenBank/DDBJ whole genome shotgun (WGS) entry which is preliminary data.</text>
</comment>
<organism evidence="2 3">
    <name type="scientific">Streptacidiphilus pinicola</name>
    <dbReference type="NCBI Taxonomy" id="2219663"/>
    <lineage>
        <taxon>Bacteria</taxon>
        <taxon>Bacillati</taxon>
        <taxon>Actinomycetota</taxon>
        <taxon>Actinomycetes</taxon>
        <taxon>Kitasatosporales</taxon>
        <taxon>Streptomycetaceae</taxon>
        <taxon>Streptacidiphilus</taxon>
    </lineage>
</organism>
<reference evidence="2 3" key="1">
    <citation type="submission" date="2018-06" db="EMBL/GenBank/DDBJ databases">
        <title>Streptacidiphilus pinicola sp. nov., isolated from pine grove soil.</title>
        <authorList>
            <person name="Roh S.G."/>
            <person name="Park S."/>
            <person name="Kim M.-K."/>
            <person name="Yun B.-R."/>
            <person name="Park J."/>
            <person name="Kim M.J."/>
            <person name="Kim Y.S."/>
            <person name="Kim S.B."/>
        </authorList>
    </citation>
    <scope>NUCLEOTIDE SEQUENCE [LARGE SCALE GENOMIC DNA]</scope>
    <source>
        <strain evidence="2 3">MMS16-CNU450</strain>
    </source>
</reference>
<protein>
    <submittedName>
        <fullName evidence="2">Uncharacterized protein</fullName>
    </submittedName>
</protein>